<feature type="region of interest" description="Disordered" evidence="4">
    <location>
        <begin position="1"/>
        <end position="31"/>
    </location>
</feature>
<feature type="coiled-coil region" evidence="3">
    <location>
        <begin position="717"/>
        <end position="751"/>
    </location>
</feature>
<organism evidence="5 6">
    <name type="scientific">Chloroceryle aenea</name>
    <name type="common">American pygmy kingfisher</name>
    <dbReference type="NCBI Taxonomy" id="176938"/>
    <lineage>
        <taxon>Eukaryota</taxon>
        <taxon>Metazoa</taxon>
        <taxon>Chordata</taxon>
        <taxon>Craniata</taxon>
        <taxon>Vertebrata</taxon>
        <taxon>Euteleostomi</taxon>
        <taxon>Archelosauria</taxon>
        <taxon>Archosauria</taxon>
        <taxon>Dinosauria</taxon>
        <taxon>Saurischia</taxon>
        <taxon>Theropoda</taxon>
        <taxon>Coelurosauria</taxon>
        <taxon>Aves</taxon>
        <taxon>Neognathae</taxon>
        <taxon>Neoaves</taxon>
        <taxon>Telluraves</taxon>
        <taxon>Coraciimorphae</taxon>
        <taxon>Coraciiformes</taxon>
        <taxon>Cerylidae</taxon>
        <taxon>Chloroceryle</taxon>
    </lineage>
</organism>
<feature type="compositionally biased region" description="Basic and acidic residues" evidence="4">
    <location>
        <begin position="376"/>
        <end position="387"/>
    </location>
</feature>
<dbReference type="InterPro" id="IPR029627">
    <property type="entry name" value="CCSER"/>
</dbReference>
<dbReference type="GO" id="GO:0008017">
    <property type="term" value="F:microtubule binding"/>
    <property type="evidence" value="ECO:0007669"/>
    <property type="project" value="TreeGrafter"/>
</dbReference>
<keyword evidence="2 3" id="KW-0175">Coiled coil</keyword>
<feature type="region of interest" description="Disordered" evidence="4">
    <location>
        <begin position="371"/>
        <end position="390"/>
    </location>
</feature>
<name>A0A7K9UD22_9AVES</name>
<dbReference type="PANTHER" id="PTHR22461:SF2">
    <property type="entry name" value="SERINE-RICH COILED-COIL DOMAIN-CONTAINING PROTEIN 2"/>
    <property type="match status" value="1"/>
</dbReference>
<feature type="non-terminal residue" evidence="5">
    <location>
        <position position="1"/>
    </location>
</feature>
<sequence>MEEKNPVRTTSVSRLPKYETKTSGSVLRPMPNGMAVSLAGNNGSRNFGKNSDAVRTSSFSFNWKKSNKYHLHDQNGRESNSKHNSNEKLIDSEKYFQSQGALGNDVIRVGLNSTASVAFKAAKQTNMFVSSSEELNPKSLPGLSSSAKFAKGTLSGRTSYSRLNAPKSHLNGFYGNRPVVGLQRPRANSSVTRTSSGGSLAQSTDNSKTFSCEKMVRSRSFSHSIQNSFLPTTPLTRSHSFNKAVDLTRPYHSQNLAAKTSQRSTLMSRSARQLDIPNGNEPMKYGFTRPYSGMSAPCSKKPPLSNGSGTVPSFGYRFSRPSLLKPNRQQFAVNVAADDSKTTSPDASLVESSEISTGVNRPMEKNSIIESSAQRTETDEGVHESMGKHGSKIMCMSDDGDEISISSLSSSEKNDFSEDFSDDFIDIEDPNRTIQIQQKESCLQELEHGTVSIEPFTSLKESGGSCCNADDWLDMNVSVDDNSESTKHTTNSVISPEMNYRAGSSFELSPSDSSDGTYMWDEEGLEPIGNVHPCGSYESSEMNSIDILNNLDSCDLEDDDLMLDVDLPDDTPHDKEECENMSRYDRQDRSARQHQEGFWKRAPQQRWNTQDHYHLGHTDHYIHGKNDLNRASNYLETPIGHFESYGAPNFYQAPRQVVGLAENTVMLDEMTLRHMVQDCTAVKTQLLKLKRLLHQNDESVSLQDIPLSVPSSPEPQEHESVSKMDDLLNEIRQLKDELKKKDETINQLEHRLATRCNCQKDSQKPTEATCTYADKFTQTSWRRSSGGYSAPFFSPWQGSFQGIPRTVPPHRRQRVEELVHYFCDKACLKYYSLPAAFPIPQTSPREN</sequence>
<dbReference type="AlphaFoldDB" id="A0A7K9UD22"/>
<gene>
    <name evidence="5" type="primary">Ccser2</name>
    <name evidence="5" type="ORF">CHLAEN_R01846</name>
</gene>
<comment type="caution">
    <text evidence="5">The sequence shown here is derived from an EMBL/GenBank/DDBJ whole genome shotgun (WGS) entry which is preliminary data.</text>
</comment>
<feature type="region of interest" description="Disordered" evidence="4">
    <location>
        <begin position="569"/>
        <end position="603"/>
    </location>
</feature>
<dbReference type="OrthoDB" id="9948757at2759"/>
<evidence type="ECO:0000256" key="1">
    <source>
        <dbReference type="ARBA" id="ARBA00010949"/>
    </source>
</evidence>
<reference evidence="5 6" key="1">
    <citation type="submission" date="2019-09" db="EMBL/GenBank/DDBJ databases">
        <title>Bird 10,000 Genomes (B10K) Project - Family phase.</title>
        <authorList>
            <person name="Zhang G."/>
        </authorList>
    </citation>
    <scope>NUCLEOTIDE SEQUENCE [LARGE SCALE GENOMIC DNA]</scope>
    <source>
        <strain evidence="5">B10K-DU-001-61</strain>
        <tissue evidence="5">Muscle</tissue>
    </source>
</reference>
<feature type="region of interest" description="Disordered" evidence="4">
    <location>
        <begin position="338"/>
        <end position="359"/>
    </location>
</feature>
<protein>
    <submittedName>
        <fullName evidence="5">CCSE2 protein</fullName>
    </submittedName>
</protein>
<feature type="non-terminal residue" evidence="5">
    <location>
        <position position="847"/>
    </location>
</feature>
<feature type="compositionally biased region" description="Basic and acidic residues" evidence="4">
    <location>
        <begin position="570"/>
        <end position="599"/>
    </location>
</feature>
<keyword evidence="6" id="KW-1185">Reference proteome</keyword>
<proteinExistence type="inferred from homology"/>
<evidence type="ECO:0000313" key="6">
    <source>
        <dbReference type="Proteomes" id="UP000579406"/>
    </source>
</evidence>
<dbReference type="PANTHER" id="PTHR22461">
    <property type="entry name" value="SERINE-RICH COILED-COIL DOMAIN-CONTAINING PROTEIN 2-RELATED"/>
    <property type="match status" value="1"/>
</dbReference>
<feature type="compositionally biased region" description="Polar residues" evidence="4">
    <location>
        <begin position="342"/>
        <end position="359"/>
    </location>
</feature>
<evidence type="ECO:0000256" key="3">
    <source>
        <dbReference type="SAM" id="Coils"/>
    </source>
</evidence>
<comment type="similarity">
    <text evidence="1">Belongs to the CCSER family.</text>
</comment>
<evidence type="ECO:0000256" key="4">
    <source>
        <dbReference type="SAM" id="MobiDB-lite"/>
    </source>
</evidence>
<dbReference type="Proteomes" id="UP000579406">
    <property type="component" value="Unassembled WGS sequence"/>
</dbReference>
<dbReference type="GO" id="GO:0015630">
    <property type="term" value="C:microtubule cytoskeleton"/>
    <property type="evidence" value="ECO:0007669"/>
    <property type="project" value="TreeGrafter"/>
</dbReference>
<accession>A0A7K9UD22</accession>
<dbReference type="EMBL" id="VWZY01010303">
    <property type="protein sequence ID" value="NXI57913.1"/>
    <property type="molecule type" value="Genomic_DNA"/>
</dbReference>
<dbReference type="GO" id="GO:0001578">
    <property type="term" value="P:microtubule bundle formation"/>
    <property type="evidence" value="ECO:0007669"/>
    <property type="project" value="TreeGrafter"/>
</dbReference>
<evidence type="ECO:0000313" key="5">
    <source>
        <dbReference type="EMBL" id="NXI57913.1"/>
    </source>
</evidence>
<evidence type="ECO:0000256" key="2">
    <source>
        <dbReference type="ARBA" id="ARBA00023054"/>
    </source>
</evidence>